<proteinExistence type="predicted"/>
<evidence type="ECO:0000259" key="6">
    <source>
        <dbReference type="Pfam" id="PF01694"/>
    </source>
</evidence>
<organism evidence="7 8">
    <name type="scientific">Gregarina niphandrodes</name>
    <name type="common">Septate eugregarine</name>
    <dbReference type="NCBI Taxonomy" id="110365"/>
    <lineage>
        <taxon>Eukaryota</taxon>
        <taxon>Sar</taxon>
        <taxon>Alveolata</taxon>
        <taxon>Apicomplexa</taxon>
        <taxon>Conoidasida</taxon>
        <taxon>Gregarinasina</taxon>
        <taxon>Eugregarinorida</taxon>
        <taxon>Gregarinidae</taxon>
        <taxon>Gregarina</taxon>
    </lineage>
</organism>
<dbReference type="RefSeq" id="XP_011132419.1">
    <property type="nucleotide sequence ID" value="XM_011134117.1"/>
</dbReference>
<dbReference type="AlphaFoldDB" id="A0A023B106"/>
<dbReference type="Gene3D" id="1.20.1540.10">
    <property type="entry name" value="Rhomboid-like"/>
    <property type="match status" value="1"/>
</dbReference>
<keyword evidence="3 5" id="KW-1133">Transmembrane helix</keyword>
<evidence type="ECO:0000256" key="4">
    <source>
        <dbReference type="ARBA" id="ARBA00023136"/>
    </source>
</evidence>
<feature type="transmembrane region" description="Helical" evidence="5">
    <location>
        <begin position="129"/>
        <end position="149"/>
    </location>
</feature>
<dbReference type="InterPro" id="IPR022764">
    <property type="entry name" value="Peptidase_S54_rhomboid_dom"/>
</dbReference>
<feature type="transmembrane region" description="Helical" evidence="5">
    <location>
        <begin position="261"/>
        <end position="282"/>
    </location>
</feature>
<evidence type="ECO:0000256" key="5">
    <source>
        <dbReference type="SAM" id="Phobius"/>
    </source>
</evidence>
<dbReference type="Proteomes" id="UP000019763">
    <property type="component" value="Unassembled WGS sequence"/>
</dbReference>
<dbReference type="InterPro" id="IPR035952">
    <property type="entry name" value="Rhomboid-like_sf"/>
</dbReference>
<evidence type="ECO:0000313" key="8">
    <source>
        <dbReference type="Proteomes" id="UP000019763"/>
    </source>
</evidence>
<dbReference type="GO" id="GO:0004252">
    <property type="term" value="F:serine-type endopeptidase activity"/>
    <property type="evidence" value="ECO:0007669"/>
    <property type="project" value="InterPro"/>
</dbReference>
<dbReference type="EMBL" id="AFNH02001008">
    <property type="protein sequence ID" value="EZG45893.1"/>
    <property type="molecule type" value="Genomic_DNA"/>
</dbReference>
<dbReference type="GeneID" id="22914843"/>
<comment type="subcellular location">
    <subcellularLocation>
        <location evidence="1">Membrane</location>
        <topology evidence="1">Multi-pass membrane protein</topology>
    </subcellularLocation>
</comment>
<dbReference type="OrthoDB" id="10322608at2759"/>
<sequence length="372" mass="42251">MVMTEAFPSWSDGFDDMWGVYNFTYAEKAPTIVRNGAYYLITVWTGLYFLMALASSFFYGNYTGEGCPRVAVALGCLFRGVDRWYNEFIRMTTCTMLHYTPLHLMLNAYSFGSSYAMMKNYVGEYAPWIDYWIIPIWFACSAVGSCVTYSGHLKTVSSFSVGASGGACGVCIFSSCIIYMILIGNVSSTPLLSQTGQDSLILSTLQTIALVILQSTPLASMTSGKKVDWQAHLGGSIGGFIVSYILNRLHLTWDHGSLNRLGALLTVLTTIWIAFAFFCVIIQYSQNHKERTTNCYIQWLELDKIDLIKSEKQRRRWTLGHNQLIEQELNAQPRARRIKATIEQLQQDEEWRDWRTHAYDPDVVYYNTRGTV</sequence>
<feature type="transmembrane region" description="Helical" evidence="5">
    <location>
        <begin position="201"/>
        <end position="219"/>
    </location>
</feature>
<gene>
    <name evidence="7" type="ORF">GNI_136330</name>
</gene>
<keyword evidence="8" id="KW-1185">Reference proteome</keyword>
<dbReference type="SUPFAM" id="SSF144091">
    <property type="entry name" value="Rhomboid-like"/>
    <property type="match status" value="1"/>
</dbReference>
<comment type="caution">
    <text evidence="7">The sequence shown here is derived from an EMBL/GenBank/DDBJ whole genome shotgun (WGS) entry which is preliminary data.</text>
</comment>
<feature type="transmembrane region" description="Helical" evidence="5">
    <location>
        <begin position="88"/>
        <end position="109"/>
    </location>
</feature>
<accession>A0A023B106</accession>
<dbReference type="GO" id="GO:0016020">
    <property type="term" value="C:membrane"/>
    <property type="evidence" value="ECO:0007669"/>
    <property type="project" value="UniProtKB-SubCell"/>
</dbReference>
<feature type="transmembrane region" description="Helical" evidence="5">
    <location>
        <begin position="231"/>
        <end position="249"/>
    </location>
</feature>
<dbReference type="Pfam" id="PF01694">
    <property type="entry name" value="Rhomboid"/>
    <property type="match status" value="1"/>
</dbReference>
<protein>
    <submittedName>
        <fullName evidence="7">S54 family peptidase</fullName>
    </submittedName>
</protein>
<evidence type="ECO:0000313" key="7">
    <source>
        <dbReference type="EMBL" id="EZG45893.1"/>
    </source>
</evidence>
<feature type="transmembrane region" description="Helical" evidence="5">
    <location>
        <begin position="161"/>
        <end position="181"/>
    </location>
</feature>
<name>A0A023B106_GRENI</name>
<dbReference type="VEuPathDB" id="CryptoDB:GNI_136330"/>
<feature type="transmembrane region" description="Helical" evidence="5">
    <location>
        <begin position="37"/>
        <end position="59"/>
    </location>
</feature>
<evidence type="ECO:0000256" key="1">
    <source>
        <dbReference type="ARBA" id="ARBA00004141"/>
    </source>
</evidence>
<feature type="domain" description="Peptidase S54 rhomboid" evidence="6">
    <location>
        <begin position="86"/>
        <end position="246"/>
    </location>
</feature>
<reference evidence="7" key="1">
    <citation type="submission" date="2013-12" db="EMBL/GenBank/DDBJ databases">
        <authorList>
            <person name="Omoto C.K."/>
            <person name="Sibley D."/>
            <person name="Venepally P."/>
            <person name="Hadjithomas M."/>
            <person name="Karamycheva S."/>
            <person name="Brunk B."/>
            <person name="Roos D."/>
            <person name="Caler E."/>
            <person name="Lorenzi H."/>
        </authorList>
    </citation>
    <scope>NUCLEOTIDE SEQUENCE</scope>
</reference>
<evidence type="ECO:0000256" key="3">
    <source>
        <dbReference type="ARBA" id="ARBA00022989"/>
    </source>
</evidence>
<keyword evidence="4 5" id="KW-0472">Membrane</keyword>
<evidence type="ECO:0000256" key="2">
    <source>
        <dbReference type="ARBA" id="ARBA00022692"/>
    </source>
</evidence>
<keyword evidence="2 5" id="KW-0812">Transmembrane</keyword>